<dbReference type="AlphaFoldDB" id="A0A936ZJK7"/>
<dbReference type="FunFam" id="1.10.10.10:FF:000001">
    <property type="entry name" value="LysR family transcriptional regulator"/>
    <property type="match status" value="1"/>
</dbReference>
<keyword evidence="7" id="KW-1185">Reference proteome</keyword>
<evidence type="ECO:0000256" key="3">
    <source>
        <dbReference type="ARBA" id="ARBA00023125"/>
    </source>
</evidence>
<dbReference type="GO" id="GO:0003700">
    <property type="term" value="F:DNA-binding transcription factor activity"/>
    <property type="evidence" value="ECO:0007669"/>
    <property type="project" value="InterPro"/>
</dbReference>
<accession>A0A936ZJK7</accession>
<dbReference type="InterPro" id="IPR036388">
    <property type="entry name" value="WH-like_DNA-bd_sf"/>
</dbReference>
<keyword evidence="3" id="KW-0238">DNA-binding</keyword>
<dbReference type="GO" id="GO:0003677">
    <property type="term" value="F:DNA binding"/>
    <property type="evidence" value="ECO:0007669"/>
    <property type="project" value="UniProtKB-KW"/>
</dbReference>
<dbReference type="SUPFAM" id="SSF53850">
    <property type="entry name" value="Periplasmic binding protein-like II"/>
    <property type="match status" value="1"/>
</dbReference>
<comment type="caution">
    <text evidence="6">The sequence shown here is derived from an EMBL/GenBank/DDBJ whole genome shotgun (WGS) entry which is preliminary data.</text>
</comment>
<organism evidence="6 7">
    <name type="scientific">Microvirga aerilata</name>
    <dbReference type="NCBI Taxonomy" id="670292"/>
    <lineage>
        <taxon>Bacteria</taxon>
        <taxon>Pseudomonadati</taxon>
        <taxon>Pseudomonadota</taxon>
        <taxon>Alphaproteobacteria</taxon>
        <taxon>Hyphomicrobiales</taxon>
        <taxon>Methylobacteriaceae</taxon>
        <taxon>Microvirga</taxon>
    </lineage>
</organism>
<evidence type="ECO:0000313" key="6">
    <source>
        <dbReference type="EMBL" id="MBL0408319.1"/>
    </source>
</evidence>
<dbReference type="PANTHER" id="PTHR30537">
    <property type="entry name" value="HTH-TYPE TRANSCRIPTIONAL REGULATOR"/>
    <property type="match status" value="1"/>
</dbReference>
<evidence type="ECO:0000256" key="2">
    <source>
        <dbReference type="ARBA" id="ARBA00023015"/>
    </source>
</evidence>
<sequence>MDRFRELTVFLRVVDTGSFSRAARDLALNPSTVSKLIGRIEERLGTRLFARSSRVVRLTADGEVFRAGALRALEALEQAEVEITSLRTPIAVKGTLRIHSLPAFARYQLAPRMPAFLARYPDLHVEFLLSNETPNFIEQKIDVSIQSGQLVDSALIGRKLGTSRWVICAAPSYLTANGTPVTPADLKDHNCLNFTPEIPFREWPLNNGRSRNITRISVSGSISSNHG</sequence>
<dbReference type="Gene3D" id="1.10.10.10">
    <property type="entry name" value="Winged helix-like DNA-binding domain superfamily/Winged helix DNA-binding domain"/>
    <property type="match status" value="1"/>
</dbReference>
<reference evidence="6" key="1">
    <citation type="submission" date="2021-01" db="EMBL/GenBank/DDBJ databases">
        <title>Microvirga sp.</title>
        <authorList>
            <person name="Kim M.K."/>
        </authorList>
    </citation>
    <scope>NUCLEOTIDE SEQUENCE</scope>
    <source>
        <strain evidence="6">5420S-16</strain>
    </source>
</reference>
<feature type="domain" description="HTH lysR-type" evidence="5">
    <location>
        <begin position="1"/>
        <end position="59"/>
    </location>
</feature>
<dbReference type="Pfam" id="PF00126">
    <property type="entry name" value="HTH_1"/>
    <property type="match status" value="1"/>
</dbReference>
<gene>
    <name evidence="6" type="ORF">JKG68_31055</name>
</gene>
<keyword evidence="2" id="KW-0805">Transcription regulation</keyword>
<dbReference type="InterPro" id="IPR058163">
    <property type="entry name" value="LysR-type_TF_proteobact-type"/>
</dbReference>
<evidence type="ECO:0000259" key="5">
    <source>
        <dbReference type="PROSITE" id="PS50931"/>
    </source>
</evidence>
<protein>
    <submittedName>
        <fullName evidence="6">LysR family transcriptional regulator</fullName>
    </submittedName>
</protein>
<proteinExistence type="inferred from homology"/>
<dbReference type="RefSeq" id="WP_202066168.1">
    <property type="nucleotide sequence ID" value="NZ_JBHSMN010000109.1"/>
</dbReference>
<name>A0A936ZJK7_9HYPH</name>
<dbReference type="CDD" id="cd08422">
    <property type="entry name" value="PBP2_CrgA_like"/>
    <property type="match status" value="1"/>
</dbReference>
<dbReference type="Gene3D" id="3.40.190.290">
    <property type="match status" value="1"/>
</dbReference>
<dbReference type="InterPro" id="IPR005119">
    <property type="entry name" value="LysR_subst-bd"/>
</dbReference>
<evidence type="ECO:0000256" key="4">
    <source>
        <dbReference type="ARBA" id="ARBA00023163"/>
    </source>
</evidence>
<evidence type="ECO:0000313" key="7">
    <source>
        <dbReference type="Proteomes" id="UP000605848"/>
    </source>
</evidence>
<keyword evidence="4" id="KW-0804">Transcription</keyword>
<comment type="similarity">
    <text evidence="1">Belongs to the LysR transcriptional regulatory family.</text>
</comment>
<dbReference type="InterPro" id="IPR000847">
    <property type="entry name" value="LysR_HTH_N"/>
</dbReference>
<dbReference type="SUPFAM" id="SSF46785">
    <property type="entry name" value="Winged helix' DNA-binding domain"/>
    <property type="match status" value="1"/>
</dbReference>
<evidence type="ECO:0000256" key="1">
    <source>
        <dbReference type="ARBA" id="ARBA00009437"/>
    </source>
</evidence>
<dbReference type="PROSITE" id="PS50931">
    <property type="entry name" value="HTH_LYSR"/>
    <property type="match status" value="1"/>
</dbReference>
<dbReference type="InterPro" id="IPR036390">
    <property type="entry name" value="WH_DNA-bd_sf"/>
</dbReference>
<dbReference type="Proteomes" id="UP000605848">
    <property type="component" value="Unassembled WGS sequence"/>
</dbReference>
<dbReference type="Pfam" id="PF03466">
    <property type="entry name" value="LysR_substrate"/>
    <property type="match status" value="1"/>
</dbReference>
<dbReference type="PANTHER" id="PTHR30537:SF5">
    <property type="entry name" value="HTH-TYPE TRANSCRIPTIONAL ACTIVATOR TTDR-RELATED"/>
    <property type="match status" value="1"/>
</dbReference>
<dbReference type="EMBL" id="JAEQMY010000185">
    <property type="protein sequence ID" value="MBL0408319.1"/>
    <property type="molecule type" value="Genomic_DNA"/>
</dbReference>